<protein>
    <submittedName>
        <fullName evidence="8">NUDIX domain-containing protein</fullName>
    </submittedName>
</protein>
<dbReference type="Proteomes" id="UP000198647">
    <property type="component" value="Unassembled WGS sequence"/>
</dbReference>
<sequence>MKLASIRDKLTGHTPHYIGRARPVNFSVLLPLVEKESELHVVFEVRSFHMRRQPGEVCFPGGMADEEDGHLKDTAIRETCEELGTRPEEVTDIWKIGTLFSPFGPKIHAYAGFLKREEKFTENPAEVHESFTVPLSYFLNNDPVVHYIDIEVRPREGFPHEDIANGKTYEWQTVPYEENFYYFEDKVIWGLTAQILKDFVSIINEDRDNTI</sequence>
<keyword evidence="3" id="KW-0479">Metal-binding</keyword>
<comment type="cofactor">
    <cofactor evidence="1">
        <name>Mn(2+)</name>
        <dbReference type="ChEBI" id="CHEBI:29035"/>
    </cofactor>
</comment>
<evidence type="ECO:0000256" key="3">
    <source>
        <dbReference type="ARBA" id="ARBA00022723"/>
    </source>
</evidence>
<dbReference type="InterPro" id="IPR015797">
    <property type="entry name" value="NUDIX_hydrolase-like_dom_sf"/>
</dbReference>
<dbReference type="PANTHER" id="PTHR12992">
    <property type="entry name" value="NUDIX HYDROLASE"/>
    <property type="match status" value="1"/>
</dbReference>
<keyword evidence="4" id="KW-0378">Hydrolase</keyword>
<evidence type="ECO:0000313" key="9">
    <source>
        <dbReference type="Proteomes" id="UP000198647"/>
    </source>
</evidence>
<organism evidence="8 9">
    <name type="scientific">Salimicrobium album</name>
    <dbReference type="NCBI Taxonomy" id="50717"/>
    <lineage>
        <taxon>Bacteria</taxon>
        <taxon>Bacillati</taxon>
        <taxon>Bacillota</taxon>
        <taxon>Bacilli</taxon>
        <taxon>Bacillales</taxon>
        <taxon>Bacillaceae</taxon>
        <taxon>Salimicrobium</taxon>
    </lineage>
</organism>
<name>A0A1H3BKY7_9BACI</name>
<dbReference type="RefSeq" id="WP_093105308.1">
    <property type="nucleotide sequence ID" value="NZ_FNOS01000001.1"/>
</dbReference>
<dbReference type="InterPro" id="IPR000086">
    <property type="entry name" value="NUDIX_hydrolase_dom"/>
</dbReference>
<keyword evidence="5" id="KW-0460">Magnesium</keyword>
<dbReference type="CDD" id="cd03426">
    <property type="entry name" value="NUDIX_CoAse_Nudt7"/>
    <property type="match status" value="1"/>
</dbReference>
<keyword evidence="9" id="KW-1185">Reference proteome</keyword>
<evidence type="ECO:0000259" key="7">
    <source>
        <dbReference type="PROSITE" id="PS51462"/>
    </source>
</evidence>
<feature type="domain" description="Nudix hydrolase" evidence="7">
    <location>
        <begin position="23"/>
        <end position="158"/>
    </location>
</feature>
<dbReference type="PANTHER" id="PTHR12992:SF11">
    <property type="entry name" value="MITOCHONDRIAL COENZYME A DIPHOSPHATASE NUDT8"/>
    <property type="match status" value="1"/>
</dbReference>
<evidence type="ECO:0000256" key="1">
    <source>
        <dbReference type="ARBA" id="ARBA00001936"/>
    </source>
</evidence>
<accession>A0A1H3BKY7</accession>
<evidence type="ECO:0000313" key="8">
    <source>
        <dbReference type="EMBL" id="SDX42566.1"/>
    </source>
</evidence>
<dbReference type="Gene3D" id="3.90.79.10">
    <property type="entry name" value="Nucleoside Triphosphate Pyrophosphohydrolase"/>
    <property type="match status" value="1"/>
</dbReference>
<reference evidence="8 9" key="1">
    <citation type="submission" date="2016-10" db="EMBL/GenBank/DDBJ databases">
        <authorList>
            <person name="Varghese N."/>
            <person name="Submissions S."/>
        </authorList>
    </citation>
    <scope>NUCLEOTIDE SEQUENCE [LARGE SCALE GENOMIC DNA]</scope>
    <source>
        <strain evidence="8 9">DSM 20748</strain>
    </source>
</reference>
<dbReference type="SUPFAM" id="SSF55811">
    <property type="entry name" value="Nudix"/>
    <property type="match status" value="1"/>
</dbReference>
<evidence type="ECO:0000256" key="6">
    <source>
        <dbReference type="ARBA" id="ARBA00023211"/>
    </source>
</evidence>
<evidence type="ECO:0000256" key="4">
    <source>
        <dbReference type="ARBA" id="ARBA00022801"/>
    </source>
</evidence>
<dbReference type="PROSITE" id="PS51462">
    <property type="entry name" value="NUDIX"/>
    <property type="match status" value="1"/>
</dbReference>
<keyword evidence="6" id="KW-0464">Manganese</keyword>
<dbReference type="InterPro" id="IPR045121">
    <property type="entry name" value="CoAse"/>
</dbReference>
<evidence type="ECO:0000256" key="5">
    <source>
        <dbReference type="ARBA" id="ARBA00022842"/>
    </source>
</evidence>
<dbReference type="EMBL" id="FNOS01000001">
    <property type="protein sequence ID" value="SDX42566.1"/>
    <property type="molecule type" value="Genomic_DNA"/>
</dbReference>
<comment type="caution">
    <text evidence="8">The sequence shown here is derived from an EMBL/GenBank/DDBJ whole genome shotgun (WGS) entry which is preliminary data.</text>
</comment>
<dbReference type="Pfam" id="PF00293">
    <property type="entry name" value="NUDIX"/>
    <property type="match status" value="1"/>
</dbReference>
<comment type="cofactor">
    <cofactor evidence="2">
        <name>Mg(2+)</name>
        <dbReference type="ChEBI" id="CHEBI:18420"/>
    </cofactor>
</comment>
<proteinExistence type="predicted"/>
<gene>
    <name evidence="8" type="ORF">SAMN04488081_0481</name>
</gene>
<evidence type="ECO:0000256" key="2">
    <source>
        <dbReference type="ARBA" id="ARBA00001946"/>
    </source>
</evidence>